<dbReference type="RefSeq" id="WP_191777423.1">
    <property type="nucleotide sequence ID" value="NZ_JACYFU010000004.1"/>
</dbReference>
<reference evidence="1" key="1">
    <citation type="submission" date="2020-09" db="EMBL/GenBank/DDBJ databases">
        <title>Genome seq and assembly of Devosia sp.</title>
        <authorList>
            <person name="Chhetri G."/>
        </authorList>
    </citation>
    <scope>NUCLEOTIDE SEQUENCE</scope>
    <source>
        <strain evidence="1">PTR5</strain>
    </source>
</reference>
<dbReference type="SUPFAM" id="SSF159275">
    <property type="entry name" value="PA1994-like"/>
    <property type="match status" value="1"/>
</dbReference>
<evidence type="ECO:0000313" key="1">
    <source>
        <dbReference type="EMBL" id="MBD8066890.1"/>
    </source>
</evidence>
<dbReference type="EMBL" id="JACYFU010000004">
    <property type="protein sequence ID" value="MBD8066890.1"/>
    <property type="molecule type" value="Genomic_DNA"/>
</dbReference>
<organism evidence="1 2">
    <name type="scientific">Devosia oryzisoli</name>
    <dbReference type="NCBI Taxonomy" id="2774138"/>
    <lineage>
        <taxon>Bacteria</taxon>
        <taxon>Pseudomonadati</taxon>
        <taxon>Pseudomonadota</taxon>
        <taxon>Alphaproteobacteria</taxon>
        <taxon>Hyphomicrobiales</taxon>
        <taxon>Devosiaceae</taxon>
        <taxon>Devosia</taxon>
    </lineage>
</organism>
<sequence length="176" mass="20062">MILNRSIRWRGLEPATIEHCHVVANGRDTRIRGTIIGPDFGLFYRLKLDENGHTRTVKLERTDGRSLELFSDGAGNWSDDRAEPLAALRGAIDIDIWPTPLTNSLPLWRTAWTDGLSQRIAVAWVDATTLAVKRAEQVYTCLDPGHFRFQSADFERVIEVDADRLVVDYPELFQRE</sequence>
<keyword evidence="2" id="KW-1185">Reference proteome</keyword>
<dbReference type="Pfam" id="PF06475">
    <property type="entry name" value="Glycolipid_bind"/>
    <property type="match status" value="1"/>
</dbReference>
<dbReference type="Proteomes" id="UP000654108">
    <property type="component" value="Unassembled WGS sequence"/>
</dbReference>
<evidence type="ECO:0000313" key="2">
    <source>
        <dbReference type="Proteomes" id="UP000654108"/>
    </source>
</evidence>
<accession>A0A927FV50</accession>
<comment type="caution">
    <text evidence="1">The sequence shown here is derived from an EMBL/GenBank/DDBJ whole genome shotgun (WGS) entry which is preliminary data.</text>
</comment>
<proteinExistence type="predicted"/>
<dbReference type="AlphaFoldDB" id="A0A927FV50"/>
<gene>
    <name evidence="1" type="ORF">IC608_15560</name>
</gene>
<dbReference type="InterPro" id="IPR009467">
    <property type="entry name" value="Glycolipid-bd_prot_put"/>
</dbReference>
<protein>
    <submittedName>
        <fullName evidence="1">Glycolipid-binding domain-containing protein</fullName>
    </submittedName>
</protein>
<name>A0A927FV50_9HYPH</name>